<keyword evidence="2" id="KW-1185">Reference proteome</keyword>
<dbReference type="OrthoDB" id="10024116at2759"/>
<dbReference type="PANTHER" id="PTHR47326">
    <property type="entry name" value="TRANSPOSABLE ELEMENT TC3 TRANSPOSASE-LIKE PROTEIN"/>
    <property type="match status" value="1"/>
</dbReference>
<protein>
    <submittedName>
        <fullName evidence="1">Uncharacterized protein</fullName>
    </submittedName>
</protein>
<dbReference type="Gene3D" id="3.30.420.10">
    <property type="entry name" value="Ribonuclease H-like superfamily/Ribonuclease H"/>
    <property type="match status" value="2"/>
</dbReference>
<dbReference type="PANTHER" id="PTHR47326:SF1">
    <property type="entry name" value="HTH PSQ-TYPE DOMAIN-CONTAINING PROTEIN"/>
    <property type="match status" value="1"/>
</dbReference>
<gene>
    <name evidence="1" type="ORF">SPHA_73648</name>
</gene>
<dbReference type="AlphaFoldDB" id="A0A812EEA7"/>
<reference evidence="1" key="1">
    <citation type="submission" date="2021-01" db="EMBL/GenBank/DDBJ databases">
        <authorList>
            <person name="Li R."/>
            <person name="Bekaert M."/>
        </authorList>
    </citation>
    <scope>NUCLEOTIDE SEQUENCE</scope>
    <source>
        <strain evidence="1">Farmed</strain>
    </source>
</reference>
<dbReference type="GO" id="GO:0003676">
    <property type="term" value="F:nucleic acid binding"/>
    <property type="evidence" value="ECO:0007669"/>
    <property type="project" value="InterPro"/>
</dbReference>
<name>A0A812EEA7_ACAPH</name>
<accession>A0A812EEA7</accession>
<evidence type="ECO:0000313" key="1">
    <source>
        <dbReference type="EMBL" id="CAE1323807.1"/>
    </source>
</evidence>
<sequence length="237" mass="27672">MNTDRYLQMPEYDVWPTVPGRDNIGDVIFMQDDAPPHFALTVRYTKEEVYKTKPRTLEDLETRIQEVLNDIPDDVLQKILHSILDRLRYGNKSRRYISSAGHHEYGPLSSNARKLLVPEYYVWPTVPGRDNIGDQIFMQDGAPHNFALTVRAGLNQHFPERWTEPRGPHKCPPRSSDLNSFPFFLWGYTKEEVYKTKPRTLEDLETRIQEVLNDIPDDAFQKVLLSILDRFMSLVLP</sequence>
<dbReference type="InterPro" id="IPR036397">
    <property type="entry name" value="RNaseH_sf"/>
</dbReference>
<organism evidence="1 2">
    <name type="scientific">Acanthosepion pharaonis</name>
    <name type="common">Pharaoh cuttlefish</name>
    <name type="synonym">Sepia pharaonis</name>
    <dbReference type="NCBI Taxonomy" id="158019"/>
    <lineage>
        <taxon>Eukaryota</taxon>
        <taxon>Metazoa</taxon>
        <taxon>Spiralia</taxon>
        <taxon>Lophotrochozoa</taxon>
        <taxon>Mollusca</taxon>
        <taxon>Cephalopoda</taxon>
        <taxon>Coleoidea</taxon>
        <taxon>Decapodiformes</taxon>
        <taxon>Sepiida</taxon>
        <taxon>Sepiina</taxon>
        <taxon>Sepiidae</taxon>
        <taxon>Acanthosepion</taxon>
    </lineage>
</organism>
<dbReference type="EMBL" id="CAHIKZ030005382">
    <property type="protein sequence ID" value="CAE1323807.1"/>
    <property type="molecule type" value="Genomic_DNA"/>
</dbReference>
<proteinExistence type="predicted"/>
<dbReference type="Proteomes" id="UP000597762">
    <property type="component" value="Unassembled WGS sequence"/>
</dbReference>
<evidence type="ECO:0000313" key="2">
    <source>
        <dbReference type="Proteomes" id="UP000597762"/>
    </source>
</evidence>
<comment type="caution">
    <text evidence="1">The sequence shown here is derived from an EMBL/GenBank/DDBJ whole genome shotgun (WGS) entry which is preliminary data.</text>
</comment>